<reference evidence="1 2" key="1">
    <citation type="journal article" date="2023" name="Science">
        <title>Complex scaffold remodeling in plant triterpene biosynthesis.</title>
        <authorList>
            <person name="De La Pena R."/>
            <person name="Hodgson H."/>
            <person name="Liu J.C."/>
            <person name="Stephenson M.J."/>
            <person name="Martin A.C."/>
            <person name="Owen C."/>
            <person name="Harkess A."/>
            <person name="Leebens-Mack J."/>
            <person name="Jimenez L.E."/>
            <person name="Osbourn A."/>
            <person name="Sattely E.S."/>
        </authorList>
    </citation>
    <scope>NUCLEOTIDE SEQUENCE [LARGE SCALE GENOMIC DNA]</scope>
    <source>
        <strain evidence="2">cv. JPN11</strain>
        <tissue evidence="1">Leaf</tissue>
    </source>
</reference>
<dbReference type="EMBL" id="CM051399">
    <property type="protein sequence ID" value="KAJ4717615.1"/>
    <property type="molecule type" value="Genomic_DNA"/>
</dbReference>
<accession>A0ACC1Y534</accession>
<gene>
    <name evidence="1" type="ORF">OWV82_012470</name>
</gene>
<evidence type="ECO:0000313" key="1">
    <source>
        <dbReference type="EMBL" id="KAJ4717615.1"/>
    </source>
</evidence>
<keyword evidence="2" id="KW-1185">Reference proteome</keyword>
<comment type="caution">
    <text evidence="1">The sequence shown here is derived from an EMBL/GenBank/DDBJ whole genome shotgun (WGS) entry which is preliminary data.</text>
</comment>
<sequence length="219" mass="23455">MIFALALSSLFSFYNVEATARLILQEAPGAPDQQLDQLCQNTENPAECLATFKPLVSGPVEVHSLLQTGLKVMEDKTNKAIADAEQMKSQNPGSDAAQAIDYAIYAYRMVVNGTKIADEAVARRDYVKLHEELNTEVVSIEELGADEKSPLGEVNAGLLIVAKNNCDLLMKGVKPSLPETPLDAEDAVEEEAIAEEAAEETSGASGEVAPGETVQVINH</sequence>
<dbReference type="Proteomes" id="UP001164539">
    <property type="component" value="Chromosome 6"/>
</dbReference>
<evidence type="ECO:0000313" key="2">
    <source>
        <dbReference type="Proteomes" id="UP001164539"/>
    </source>
</evidence>
<name>A0ACC1Y534_MELAZ</name>
<protein>
    <submittedName>
        <fullName evidence="1">Uncharacterized protein</fullName>
    </submittedName>
</protein>
<proteinExistence type="predicted"/>
<organism evidence="1 2">
    <name type="scientific">Melia azedarach</name>
    <name type="common">Chinaberry tree</name>
    <dbReference type="NCBI Taxonomy" id="155640"/>
    <lineage>
        <taxon>Eukaryota</taxon>
        <taxon>Viridiplantae</taxon>
        <taxon>Streptophyta</taxon>
        <taxon>Embryophyta</taxon>
        <taxon>Tracheophyta</taxon>
        <taxon>Spermatophyta</taxon>
        <taxon>Magnoliopsida</taxon>
        <taxon>eudicotyledons</taxon>
        <taxon>Gunneridae</taxon>
        <taxon>Pentapetalae</taxon>
        <taxon>rosids</taxon>
        <taxon>malvids</taxon>
        <taxon>Sapindales</taxon>
        <taxon>Meliaceae</taxon>
        <taxon>Melia</taxon>
    </lineage>
</organism>